<organism evidence="1">
    <name type="scientific">marine metagenome</name>
    <dbReference type="NCBI Taxonomy" id="408172"/>
    <lineage>
        <taxon>unclassified sequences</taxon>
        <taxon>metagenomes</taxon>
        <taxon>ecological metagenomes</taxon>
    </lineage>
</organism>
<evidence type="ECO:0000313" key="1">
    <source>
        <dbReference type="EMBL" id="SVA43065.1"/>
    </source>
</evidence>
<dbReference type="AlphaFoldDB" id="A0A381VRZ8"/>
<proteinExistence type="predicted"/>
<reference evidence="1" key="1">
    <citation type="submission" date="2018-05" db="EMBL/GenBank/DDBJ databases">
        <authorList>
            <person name="Lanie J.A."/>
            <person name="Ng W.-L."/>
            <person name="Kazmierczak K.M."/>
            <person name="Andrzejewski T.M."/>
            <person name="Davidsen T.M."/>
            <person name="Wayne K.J."/>
            <person name="Tettelin H."/>
            <person name="Glass J.I."/>
            <person name="Rusch D."/>
            <person name="Podicherti R."/>
            <person name="Tsui H.-C.T."/>
            <person name="Winkler M.E."/>
        </authorList>
    </citation>
    <scope>NUCLEOTIDE SEQUENCE</scope>
</reference>
<name>A0A381VRZ8_9ZZZZ</name>
<sequence>MDNGVSSNNVVQDFNVDISITDFSTTNTFDNIGQVNVAAVEPMAEVEVEEAVEINTTFADVSVEFEQTFNDALGAGQSIGQFLSNDTPSFTRFNVEPPTIEQSNTIAAVESLADRVGTEQAQANLQAQFESMEQTGGFGDQTVAVAFIGYAPGFSAYTDQTQLADRAGWYRDTGLPSPDVVDNNFSFYMMAGNADRKIAAMRR</sequence>
<dbReference type="EMBL" id="UINC01009609">
    <property type="protein sequence ID" value="SVA43065.1"/>
    <property type="molecule type" value="Genomic_DNA"/>
</dbReference>
<accession>A0A381VRZ8</accession>
<gene>
    <name evidence="1" type="ORF">METZ01_LOCUS95919</name>
</gene>
<protein>
    <submittedName>
        <fullName evidence="1">Uncharacterized protein</fullName>
    </submittedName>
</protein>